<proteinExistence type="predicted"/>
<accession>A0ABW3SPJ1</accession>
<keyword evidence="1" id="KW-1133">Transmembrane helix</keyword>
<feature type="transmembrane region" description="Helical" evidence="1">
    <location>
        <begin position="106"/>
        <end position="125"/>
    </location>
</feature>
<keyword evidence="1" id="KW-0472">Membrane</keyword>
<keyword evidence="1" id="KW-0812">Transmembrane</keyword>
<reference evidence="3" key="1">
    <citation type="journal article" date="2019" name="Int. J. Syst. Evol. Microbiol.">
        <title>The Global Catalogue of Microorganisms (GCM) 10K type strain sequencing project: providing services to taxonomists for standard genome sequencing and annotation.</title>
        <authorList>
            <consortium name="The Broad Institute Genomics Platform"/>
            <consortium name="The Broad Institute Genome Sequencing Center for Infectious Disease"/>
            <person name="Wu L."/>
            <person name="Ma J."/>
        </authorList>
    </citation>
    <scope>NUCLEOTIDE SEQUENCE [LARGE SCALE GENOMIC DNA]</scope>
    <source>
        <strain evidence="3">JCM 31319</strain>
    </source>
</reference>
<keyword evidence="3" id="KW-1185">Reference proteome</keyword>
<feature type="transmembrane region" description="Helical" evidence="1">
    <location>
        <begin position="26"/>
        <end position="47"/>
    </location>
</feature>
<comment type="caution">
    <text evidence="2">The sequence shown here is derived from an EMBL/GenBank/DDBJ whole genome shotgun (WGS) entry which is preliminary data.</text>
</comment>
<evidence type="ECO:0000313" key="2">
    <source>
        <dbReference type="EMBL" id="MFD1186757.1"/>
    </source>
</evidence>
<organism evidence="2 3">
    <name type="scientific">Pontibacter rugosus</name>
    <dbReference type="NCBI Taxonomy" id="1745966"/>
    <lineage>
        <taxon>Bacteria</taxon>
        <taxon>Pseudomonadati</taxon>
        <taxon>Bacteroidota</taxon>
        <taxon>Cytophagia</taxon>
        <taxon>Cytophagales</taxon>
        <taxon>Hymenobacteraceae</taxon>
        <taxon>Pontibacter</taxon>
    </lineage>
</organism>
<protein>
    <submittedName>
        <fullName evidence="2">Uncharacterized protein</fullName>
    </submittedName>
</protein>
<evidence type="ECO:0000256" key="1">
    <source>
        <dbReference type="SAM" id="Phobius"/>
    </source>
</evidence>
<name>A0ABW3SPJ1_9BACT</name>
<sequence>MILSFFHLPFYLTSNYYQDDVVNPQYGAVPILVIVLGAQELFLYTIIRIIQNPYFYGIGFSDSRLPLILAINLVLTYFIYIKDGKPMKVNQHYQDKPWANTRLARAFGWLYVVISILSPFLLTIARNAAIGRHLF</sequence>
<dbReference type="Proteomes" id="UP001597094">
    <property type="component" value="Unassembled WGS sequence"/>
</dbReference>
<evidence type="ECO:0000313" key="3">
    <source>
        <dbReference type="Proteomes" id="UP001597094"/>
    </source>
</evidence>
<feature type="transmembrane region" description="Helical" evidence="1">
    <location>
        <begin position="54"/>
        <end position="80"/>
    </location>
</feature>
<gene>
    <name evidence="2" type="ORF">ACFQ2O_11115</name>
</gene>
<dbReference type="EMBL" id="JBHTLD010000090">
    <property type="protein sequence ID" value="MFD1186757.1"/>
    <property type="molecule type" value="Genomic_DNA"/>
</dbReference>
<dbReference type="RefSeq" id="WP_377527331.1">
    <property type="nucleotide sequence ID" value="NZ_JBHTLD010000090.1"/>
</dbReference>